<reference evidence="2" key="1">
    <citation type="journal article" date="2023" name="G3 (Bethesda)">
        <title>A reference genome for the long-term kleptoplast-retaining sea slug Elysia crispata morphotype clarki.</title>
        <authorList>
            <person name="Eastman K.E."/>
            <person name="Pendleton A.L."/>
            <person name="Shaikh M.A."/>
            <person name="Suttiyut T."/>
            <person name="Ogas R."/>
            <person name="Tomko P."/>
            <person name="Gavelis G."/>
            <person name="Widhalm J.R."/>
            <person name="Wisecaver J.H."/>
        </authorList>
    </citation>
    <scope>NUCLEOTIDE SEQUENCE</scope>
    <source>
        <strain evidence="2">ECLA1</strain>
    </source>
</reference>
<feature type="region of interest" description="Disordered" evidence="1">
    <location>
        <begin position="83"/>
        <end position="120"/>
    </location>
</feature>
<dbReference type="Proteomes" id="UP001283361">
    <property type="component" value="Unassembled WGS sequence"/>
</dbReference>
<name>A0AAE1AX54_9GAST</name>
<evidence type="ECO:0000256" key="1">
    <source>
        <dbReference type="SAM" id="MobiDB-lite"/>
    </source>
</evidence>
<dbReference type="EMBL" id="JAWDGP010001087">
    <property type="protein sequence ID" value="KAK3794961.1"/>
    <property type="molecule type" value="Genomic_DNA"/>
</dbReference>
<accession>A0AAE1AX54</accession>
<organism evidence="2 3">
    <name type="scientific">Elysia crispata</name>
    <name type="common">lettuce slug</name>
    <dbReference type="NCBI Taxonomy" id="231223"/>
    <lineage>
        <taxon>Eukaryota</taxon>
        <taxon>Metazoa</taxon>
        <taxon>Spiralia</taxon>
        <taxon>Lophotrochozoa</taxon>
        <taxon>Mollusca</taxon>
        <taxon>Gastropoda</taxon>
        <taxon>Heterobranchia</taxon>
        <taxon>Euthyneura</taxon>
        <taxon>Panpulmonata</taxon>
        <taxon>Sacoglossa</taxon>
        <taxon>Placobranchoidea</taxon>
        <taxon>Plakobranchidae</taxon>
        <taxon>Elysia</taxon>
    </lineage>
</organism>
<gene>
    <name evidence="2" type="ORF">RRG08_001107</name>
</gene>
<keyword evidence="3" id="KW-1185">Reference proteome</keyword>
<evidence type="ECO:0000313" key="2">
    <source>
        <dbReference type="EMBL" id="KAK3794961.1"/>
    </source>
</evidence>
<dbReference type="AlphaFoldDB" id="A0AAE1AX54"/>
<protein>
    <submittedName>
        <fullName evidence="2">Uncharacterized protein</fullName>
    </submittedName>
</protein>
<comment type="caution">
    <text evidence="2">The sequence shown here is derived from an EMBL/GenBank/DDBJ whole genome shotgun (WGS) entry which is preliminary data.</text>
</comment>
<evidence type="ECO:0000313" key="3">
    <source>
        <dbReference type="Proteomes" id="UP001283361"/>
    </source>
</evidence>
<proteinExistence type="predicted"/>
<sequence length="226" mass="25504">MFLRYRFHKVVGSRSKSLLTEYIRFETKLSWWHLVQGTEGLIKARYECLACWAQVSAITAPKLQVVITAPRITHATGWVGSNSNTELTGKSQDLRKRRKMWEPPGPRYGSGHLESRAQQPSLDSPRVRYRGITRAGLADIRIIIITVMLDYSIVPDNLDLLLLRVCGGARNTIMMTFVRSTVNMFHELSMLEKQKHPPPVGPMNGSTSLTTGWLLVNIDVTITNAL</sequence>